<dbReference type="RefSeq" id="WP_307361643.1">
    <property type="nucleotide sequence ID" value="NZ_JAUSTB010000012.1"/>
</dbReference>
<evidence type="ECO:0000313" key="1">
    <source>
        <dbReference type="EMBL" id="MDQ0147374.1"/>
    </source>
</evidence>
<reference evidence="1 2" key="1">
    <citation type="submission" date="2023-07" db="EMBL/GenBank/DDBJ databases">
        <title>Sorghum-associated microbial communities from plants grown in Nebraska, USA.</title>
        <authorList>
            <person name="Schachtman D."/>
        </authorList>
    </citation>
    <scope>NUCLEOTIDE SEQUENCE [LARGE SCALE GENOMIC DNA]</scope>
    <source>
        <strain evidence="1 2">DS1001</strain>
    </source>
</reference>
<organism evidence="1 2">
    <name type="scientific">Pseudarthrobacter niigatensis</name>
    <dbReference type="NCBI Taxonomy" id="369935"/>
    <lineage>
        <taxon>Bacteria</taxon>
        <taxon>Bacillati</taxon>
        <taxon>Actinomycetota</taxon>
        <taxon>Actinomycetes</taxon>
        <taxon>Micrococcales</taxon>
        <taxon>Micrococcaceae</taxon>
        <taxon>Pseudarthrobacter</taxon>
    </lineage>
</organism>
<protein>
    <submittedName>
        <fullName evidence="1">Uncharacterized protein</fullName>
    </submittedName>
</protein>
<name>A0AAJ1WEI9_9MICC</name>
<sequence length="146" mass="15831">MTTIQDSAVRADSALSVSGVLASALPHDLGTAQGPTRYTVPAVFSRRPQPREVDLLHGAGTRQRLADAGYSDVELRVSDRRLLISNTNLVDLKAGLAHLVGLILRDISNQAAQERTDHSNELDALGLVEEERRGSLRRAAAEIHFD</sequence>
<evidence type="ECO:0000313" key="2">
    <source>
        <dbReference type="Proteomes" id="UP001239267"/>
    </source>
</evidence>
<dbReference type="AlphaFoldDB" id="A0AAJ1WEI9"/>
<gene>
    <name evidence="1" type="ORF">J2T23_003284</name>
</gene>
<accession>A0AAJ1WEI9</accession>
<dbReference type="EMBL" id="JAUSTB010000012">
    <property type="protein sequence ID" value="MDQ0147374.1"/>
    <property type="molecule type" value="Genomic_DNA"/>
</dbReference>
<dbReference type="Proteomes" id="UP001239267">
    <property type="component" value="Unassembled WGS sequence"/>
</dbReference>
<keyword evidence="2" id="KW-1185">Reference proteome</keyword>
<proteinExistence type="predicted"/>
<comment type="caution">
    <text evidence="1">The sequence shown here is derived from an EMBL/GenBank/DDBJ whole genome shotgun (WGS) entry which is preliminary data.</text>
</comment>